<dbReference type="AlphaFoldDB" id="A0A5E8B3Z0"/>
<evidence type="ECO:0000313" key="4">
    <source>
        <dbReference type="Proteomes" id="UP000398389"/>
    </source>
</evidence>
<dbReference type="EMBL" id="CABVLU010000001">
    <property type="protein sequence ID" value="VVT45531.1"/>
    <property type="molecule type" value="Genomic_DNA"/>
</dbReference>
<dbReference type="OrthoDB" id="2448307at2759"/>
<feature type="transmembrane region" description="Helical" evidence="2">
    <location>
        <begin position="230"/>
        <end position="250"/>
    </location>
</feature>
<feature type="region of interest" description="Disordered" evidence="1">
    <location>
        <begin position="1"/>
        <end position="31"/>
    </location>
</feature>
<keyword evidence="2" id="KW-1133">Transmembrane helix</keyword>
<dbReference type="PANTHER" id="PTHR34391:SF1">
    <property type="entry name" value="UPF0658 GOLGI APPARATUS MEMBRANE PROTEIN C1952.10C-RELATED"/>
    <property type="match status" value="1"/>
</dbReference>
<feature type="transmembrane region" description="Helical" evidence="2">
    <location>
        <begin position="325"/>
        <end position="344"/>
    </location>
</feature>
<feature type="transmembrane region" description="Helical" evidence="2">
    <location>
        <begin position="257"/>
        <end position="279"/>
    </location>
</feature>
<feature type="transmembrane region" description="Helical" evidence="2">
    <location>
        <begin position="54"/>
        <end position="78"/>
    </location>
</feature>
<keyword evidence="2" id="KW-0472">Membrane</keyword>
<feature type="transmembrane region" description="Helical" evidence="2">
    <location>
        <begin position="105"/>
        <end position="127"/>
    </location>
</feature>
<name>A0A5E8B3Z0_9ASCO</name>
<feature type="compositionally biased region" description="Polar residues" evidence="1">
    <location>
        <begin position="517"/>
        <end position="527"/>
    </location>
</feature>
<dbReference type="InterPro" id="IPR040410">
    <property type="entry name" value="UPF0658_Golgi"/>
</dbReference>
<feature type="compositionally biased region" description="Low complexity" evidence="1">
    <location>
        <begin position="1"/>
        <end position="18"/>
    </location>
</feature>
<dbReference type="RefSeq" id="XP_031851395.1">
    <property type="nucleotide sequence ID" value="XM_031995504.1"/>
</dbReference>
<evidence type="ECO:0000256" key="2">
    <source>
        <dbReference type="SAM" id="Phobius"/>
    </source>
</evidence>
<evidence type="ECO:0000256" key="1">
    <source>
        <dbReference type="SAM" id="MobiDB-lite"/>
    </source>
</evidence>
<dbReference type="PANTHER" id="PTHR34391">
    <property type="entry name" value="UPF0658 GOLGI APPARATUS MEMBRANE PROTEIN C1952.10C-RELATED"/>
    <property type="match status" value="1"/>
</dbReference>
<keyword evidence="2" id="KW-0812">Transmembrane</keyword>
<reference evidence="3 4" key="1">
    <citation type="submission" date="2019-09" db="EMBL/GenBank/DDBJ databases">
        <authorList>
            <person name="Brejova B."/>
        </authorList>
    </citation>
    <scope>NUCLEOTIDE SEQUENCE [LARGE SCALE GENOMIC DNA]</scope>
</reference>
<dbReference type="Proteomes" id="UP000398389">
    <property type="component" value="Unassembled WGS sequence"/>
</dbReference>
<feature type="transmembrane region" description="Helical" evidence="2">
    <location>
        <begin position="174"/>
        <end position="197"/>
    </location>
</feature>
<gene>
    <name evidence="3" type="ORF">SAPINGB_P000781</name>
</gene>
<accession>A0A5E8B3Z0</accession>
<evidence type="ECO:0000313" key="3">
    <source>
        <dbReference type="EMBL" id="VVT45531.1"/>
    </source>
</evidence>
<dbReference type="GO" id="GO:0005794">
    <property type="term" value="C:Golgi apparatus"/>
    <property type="evidence" value="ECO:0007669"/>
    <property type="project" value="TreeGrafter"/>
</dbReference>
<feature type="transmembrane region" description="Helical" evidence="2">
    <location>
        <begin position="133"/>
        <end position="153"/>
    </location>
</feature>
<sequence>MTAANTSPSDATSSSSETHAQRFANDSEYNDNNTTDNHRKFSLWDLVPRTKWSILYMLVTIIFTATILVLEALIFAWFTSGFGKTSIDQMSTSDRQEFISLKSTIPTYMALFIFAGAYQIGVAFLALSRKNTFQLLLLIVFSFAMLIYAGIQYDQIRDSYTLINSDHTLKSQQIRSIIIAIPCIIAGECVILMILSWRLYLENNKKIFQEIGASSSRKRARRDLRIFETIILFDFFFFVGFTLQFVLIILETKGVEFGLTIAVIPVTAIVLLVAVIAVYKEIRAIVYLFLVFCLAGLAYFLYKLVRIYTTKGEKHDQYIKASKTLTVFAAITIAFLIITMLMTLKCLSNFGYNHGKSFGNMADDDIDLGGPEPVTDDGYNMQEAYYSQSNTNYDDATSVGTGHSGHNGRSVHSSRTDTSSVDARPHLPGGDIHTDPSLGNNNNEYGGGDLSAGNRDSDHTAATASYYDGQITADKPGVKYSSAHLTDGKEYDYGDEEEEMYDAHTGSYDIHQDNKSKNNGGIQYSKE</sequence>
<organism evidence="3 4">
    <name type="scientific">Magnusiomyces paraingens</name>
    <dbReference type="NCBI Taxonomy" id="2606893"/>
    <lineage>
        <taxon>Eukaryota</taxon>
        <taxon>Fungi</taxon>
        <taxon>Dikarya</taxon>
        <taxon>Ascomycota</taxon>
        <taxon>Saccharomycotina</taxon>
        <taxon>Dipodascomycetes</taxon>
        <taxon>Dipodascales</taxon>
        <taxon>Dipodascaceae</taxon>
        <taxon>Magnusiomyces</taxon>
    </lineage>
</organism>
<proteinExistence type="predicted"/>
<feature type="compositionally biased region" description="Polar residues" evidence="1">
    <location>
        <begin position="410"/>
        <end position="421"/>
    </location>
</feature>
<feature type="transmembrane region" description="Helical" evidence="2">
    <location>
        <begin position="285"/>
        <end position="305"/>
    </location>
</feature>
<protein>
    <submittedName>
        <fullName evidence="3">Uncharacterized protein</fullName>
    </submittedName>
</protein>
<feature type="region of interest" description="Disordered" evidence="1">
    <location>
        <begin position="392"/>
        <end position="457"/>
    </location>
</feature>
<dbReference type="GeneID" id="43579604"/>
<feature type="region of interest" description="Disordered" evidence="1">
    <location>
        <begin position="504"/>
        <end position="527"/>
    </location>
</feature>
<feature type="compositionally biased region" description="Polar residues" evidence="1">
    <location>
        <begin position="392"/>
        <end position="401"/>
    </location>
</feature>
<keyword evidence="4" id="KW-1185">Reference proteome</keyword>